<dbReference type="RefSeq" id="WP_259094366.1">
    <property type="nucleotide sequence ID" value="NZ_CP130454.1"/>
</dbReference>
<dbReference type="Gene3D" id="3.20.20.70">
    <property type="entry name" value="Aldolase class I"/>
    <property type="match status" value="1"/>
</dbReference>
<keyword evidence="4" id="KW-0479">Metal-binding</keyword>
<dbReference type="EC" id="1.97.1.4" evidence="8"/>
<dbReference type="InterPro" id="IPR007197">
    <property type="entry name" value="rSAM"/>
</dbReference>
<accession>A0ABT2EKK5</accession>
<comment type="cofactor">
    <cofactor evidence="1">
        <name>[4Fe-4S] cluster</name>
        <dbReference type="ChEBI" id="CHEBI:49883"/>
    </cofactor>
</comment>
<gene>
    <name evidence="8" type="ORF">M2350_000879</name>
</gene>
<dbReference type="Pfam" id="PF04055">
    <property type="entry name" value="Radical_SAM"/>
    <property type="match status" value="1"/>
</dbReference>
<dbReference type="InterPro" id="IPR034457">
    <property type="entry name" value="Organic_radical-activating"/>
</dbReference>
<keyword evidence="5" id="KW-0408">Iron</keyword>
<keyword evidence="8" id="KW-0456">Lyase</keyword>
<feature type="domain" description="Radical SAM core" evidence="7">
    <location>
        <begin position="136"/>
        <end position="303"/>
    </location>
</feature>
<keyword evidence="8" id="KW-0670">Pyruvate</keyword>
<keyword evidence="6" id="KW-0411">Iron-sulfur</keyword>
<dbReference type="PANTHER" id="PTHR30352">
    <property type="entry name" value="PYRUVATE FORMATE-LYASE-ACTIVATING ENZYME"/>
    <property type="match status" value="1"/>
</dbReference>
<sequence>MAKCEVCGKVSRVIAEALRVCSECLRSRFEEAQPFVKDIHARSKRYFGLPEQPPSDSEGFPCAICSQGCRIPKGGIGYCGLPHGDRKRTAVVSWYYDPLPTNCVADFVCPGGTGRGYPKYAYRPGPEYGYKNLAVFYEACSFNCLFCQNWHYRYGPQRKRTVTPERLADAVDERTSCICYFGGDPTPQLPHSIEASRIALERNSHRILRICWETNGNMHPKLLDRIVEIALVSGGCIKFDLKAWNESVHIALTGTSNRRTLENFERVASRISERPEVPLLVASTLLVPGYVDLEEVRSIARFIASLDPNIPYSLLAFHPDFLMDDLPTTSWEHMMRCYEAAKEAGLTTVHIGNRHLLWKGDYERLDA</sequence>
<evidence type="ECO:0000256" key="6">
    <source>
        <dbReference type="ARBA" id="ARBA00023014"/>
    </source>
</evidence>
<dbReference type="InterPro" id="IPR013785">
    <property type="entry name" value="Aldolase_TIM"/>
</dbReference>
<proteinExistence type="predicted"/>
<dbReference type="PANTHER" id="PTHR30352:SF22">
    <property type="entry name" value="PYRUVATE FORMATE-LYASE ACTIVATING ENZYME HOMOLOG"/>
    <property type="match status" value="1"/>
</dbReference>
<dbReference type="InterPro" id="IPR058240">
    <property type="entry name" value="rSAM_sf"/>
</dbReference>
<evidence type="ECO:0000256" key="2">
    <source>
        <dbReference type="ARBA" id="ARBA00022485"/>
    </source>
</evidence>
<evidence type="ECO:0000259" key="7">
    <source>
        <dbReference type="Pfam" id="PF04055"/>
    </source>
</evidence>
<name>A0ABT2EKK5_9BACT</name>
<evidence type="ECO:0000256" key="4">
    <source>
        <dbReference type="ARBA" id="ARBA00022723"/>
    </source>
</evidence>
<evidence type="ECO:0000256" key="3">
    <source>
        <dbReference type="ARBA" id="ARBA00022691"/>
    </source>
</evidence>
<evidence type="ECO:0000256" key="5">
    <source>
        <dbReference type="ARBA" id="ARBA00023004"/>
    </source>
</evidence>
<dbReference type="SUPFAM" id="SSF102114">
    <property type="entry name" value="Radical SAM enzymes"/>
    <property type="match status" value="1"/>
</dbReference>
<keyword evidence="3" id="KW-0949">S-adenosyl-L-methionine</keyword>
<reference evidence="8 9" key="1">
    <citation type="submission" date="2022-08" db="EMBL/GenBank/DDBJ databases">
        <title>Bacterial and archaeal communities from various locations to study Microbial Dark Matter (Phase II).</title>
        <authorList>
            <person name="Stepanauskas R."/>
        </authorList>
    </citation>
    <scope>NUCLEOTIDE SEQUENCE [LARGE SCALE GENOMIC DNA]</scope>
    <source>
        <strain evidence="8 9">PD1</strain>
    </source>
</reference>
<dbReference type="PIRSF" id="PIRSF004869">
    <property type="entry name" value="PflX_prd"/>
    <property type="match status" value="1"/>
</dbReference>
<protein>
    <submittedName>
        <fullName evidence="8">Pyruvate formate lyase activating enzyme</fullName>
        <ecNumber evidence="8">1.97.1.4</ecNumber>
    </submittedName>
</protein>
<evidence type="ECO:0000313" key="8">
    <source>
        <dbReference type="EMBL" id="MCS3918479.1"/>
    </source>
</evidence>
<comment type="caution">
    <text evidence="8">The sequence shown here is derived from an EMBL/GenBank/DDBJ whole genome shotgun (WGS) entry which is preliminary data.</text>
</comment>
<dbReference type="SFLD" id="SFLDS00029">
    <property type="entry name" value="Radical_SAM"/>
    <property type="match status" value="1"/>
</dbReference>
<keyword evidence="9" id="KW-1185">Reference proteome</keyword>
<dbReference type="GO" id="GO:0016829">
    <property type="term" value="F:lyase activity"/>
    <property type="evidence" value="ECO:0007669"/>
    <property type="project" value="UniProtKB-KW"/>
</dbReference>
<keyword evidence="2" id="KW-0004">4Fe-4S</keyword>
<evidence type="ECO:0000313" key="9">
    <source>
        <dbReference type="Proteomes" id="UP001204798"/>
    </source>
</evidence>
<dbReference type="GO" id="GO:0043365">
    <property type="term" value="F:[formate-C-acetyltransferase]-activating enzyme activity"/>
    <property type="evidence" value="ECO:0007669"/>
    <property type="project" value="UniProtKB-EC"/>
</dbReference>
<dbReference type="Proteomes" id="UP001204798">
    <property type="component" value="Unassembled WGS sequence"/>
</dbReference>
<keyword evidence="8" id="KW-0560">Oxidoreductase</keyword>
<organism evidence="8 9">
    <name type="scientific">Candidatus Fervidibacter sacchari</name>
    <dbReference type="NCBI Taxonomy" id="1448929"/>
    <lineage>
        <taxon>Bacteria</taxon>
        <taxon>Candidatus Fervidibacterota</taxon>
        <taxon>Candidatus Fervidibacter</taxon>
    </lineage>
</organism>
<dbReference type="EMBL" id="JANUCP010000002">
    <property type="protein sequence ID" value="MCS3918479.1"/>
    <property type="molecule type" value="Genomic_DNA"/>
</dbReference>
<dbReference type="InterPro" id="IPR016431">
    <property type="entry name" value="Pyrv-formate_lyase-activ_prd"/>
</dbReference>
<evidence type="ECO:0000256" key="1">
    <source>
        <dbReference type="ARBA" id="ARBA00001966"/>
    </source>
</evidence>
<dbReference type="CDD" id="cd01335">
    <property type="entry name" value="Radical_SAM"/>
    <property type="match status" value="1"/>
</dbReference>